<dbReference type="Proteomes" id="UP000027222">
    <property type="component" value="Unassembled WGS sequence"/>
</dbReference>
<evidence type="ECO:0000313" key="1">
    <source>
        <dbReference type="EMBL" id="KDR82384.1"/>
    </source>
</evidence>
<dbReference type="HOGENOM" id="CLU_1366337_0_0_1"/>
<dbReference type="EMBL" id="KL142369">
    <property type="protein sequence ID" value="KDR82384.1"/>
    <property type="molecule type" value="Genomic_DNA"/>
</dbReference>
<proteinExistence type="predicted"/>
<dbReference type="AlphaFoldDB" id="A0A067TR50"/>
<reference evidence="2" key="1">
    <citation type="journal article" date="2014" name="Proc. Natl. Acad. Sci. U.S.A.">
        <title>Extensive sampling of basidiomycete genomes demonstrates inadequacy of the white-rot/brown-rot paradigm for wood decay fungi.</title>
        <authorList>
            <person name="Riley R."/>
            <person name="Salamov A.A."/>
            <person name="Brown D.W."/>
            <person name="Nagy L.G."/>
            <person name="Floudas D."/>
            <person name="Held B.W."/>
            <person name="Levasseur A."/>
            <person name="Lombard V."/>
            <person name="Morin E."/>
            <person name="Otillar R."/>
            <person name="Lindquist E.A."/>
            <person name="Sun H."/>
            <person name="LaButti K.M."/>
            <person name="Schmutz J."/>
            <person name="Jabbour D."/>
            <person name="Luo H."/>
            <person name="Baker S.E."/>
            <person name="Pisabarro A.G."/>
            <person name="Walton J.D."/>
            <person name="Blanchette R.A."/>
            <person name="Henrissat B."/>
            <person name="Martin F."/>
            <person name="Cullen D."/>
            <person name="Hibbett D.S."/>
            <person name="Grigoriev I.V."/>
        </authorList>
    </citation>
    <scope>NUCLEOTIDE SEQUENCE [LARGE SCALE GENOMIC DNA]</scope>
    <source>
        <strain evidence="2">CBS 339.88</strain>
    </source>
</reference>
<accession>A0A067TR50</accession>
<organism evidence="1 2">
    <name type="scientific">Galerina marginata (strain CBS 339.88)</name>
    <dbReference type="NCBI Taxonomy" id="685588"/>
    <lineage>
        <taxon>Eukaryota</taxon>
        <taxon>Fungi</taxon>
        <taxon>Dikarya</taxon>
        <taxon>Basidiomycota</taxon>
        <taxon>Agaricomycotina</taxon>
        <taxon>Agaricomycetes</taxon>
        <taxon>Agaricomycetidae</taxon>
        <taxon>Agaricales</taxon>
        <taxon>Agaricineae</taxon>
        <taxon>Strophariaceae</taxon>
        <taxon>Galerina</taxon>
    </lineage>
</organism>
<gene>
    <name evidence="1" type="ORF">GALMADRAFT_134012</name>
</gene>
<sequence>MSTSFQNNDLVKVKKVILGRKVRTPDDGPYVAASLEIGTTAKVVGVERIAPARDTIVPSTEITAATAITYRYKLEVLLTETYVDYTPGRAIPASQCKVKHIEISLEKGGPSPQHLLEGGQRVFYIGYKPLTFVGTGGSIVTITLGTCLRITSGPSTNTGSSHRAISTGKAFYEFQIMNVVEIPYRFRSTSHVVHENLEAA</sequence>
<evidence type="ECO:0000313" key="2">
    <source>
        <dbReference type="Proteomes" id="UP000027222"/>
    </source>
</evidence>
<protein>
    <submittedName>
        <fullName evidence="1">Uncharacterized protein</fullName>
    </submittedName>
</protein>
<keyword evidence="2" id="KW-1185">Reference proteome</keyword>
<name>A0A067TR50_GALM3</name>